<evidence type="ECO:0000256" key="2">
    <source>
        <dbReference type="ARBA" id="ARBA00022729"/>
    </source>
</evidence>
<proteinExistence type="predicted"/>
<dbReference type="InterPro" id="IPR025997">
    <property type="entry name" value="SBP_2_dom"/>
</dbReference>
<keyword evidence="6" id="KW-1185">Reference proteome</keyword>
<reference evidence="5 6" key="1">
    <citation type="submission" date="2021-01" db="EMBL/GenBank/DDBJ databases">
        <title>Whole genome shotgun sequence of Actinoplanes couchii NBRC 106145.</title>
        <authorList>
            <person name="Komaki H."/>
            <person name="Tamura T."/>
        </authorList>
    </citation>
    <scope>NUCLEOTIDE SEQUENCE [LARGE SCALE GENOMIC DNA]</scope>
    <source>
        <strain evidence="5 6">NBRC 106145</strain>
    </source>
</reference>
<dbReference type="PANTHER" id="PTHR30036">
    <property type="entry name" value="D-XYLOSE-BINDING PERIPLASMIC PROTEIN"/>
    <property type="match status" value="1"/>
</dbReference>
<dbReference type="Proteomes" id="UP000612282">
    <property type="component" value="Unassembled WGS sequence"/>
</dbReference>
<organism evidence="5 6">
    <name type="scientific">Actinoplanes couchii</name>
    <dbReference type="NCBI Taxonomy" id="403638"/>
    <lineage>
        <taxon>Bacteria</taxon>
        <taxon>Bacillati</taxon>
        <taxon>Actinomycetota</taxon>
        <taxon>Actinomycetes</taxon>
        <taxon>Micromonosporales</taxon>
        <taxon>Micromonosporaceae</taxon>
        <taxon>Actinoplanes</taxon>
    </lineage>
</organism>
<comment type="subcellular location">
    <subcellularLocation>
        <location evidence="1">Cell envelope</location>
    </subcellularLocation>
</comment>
<evidence type="ECO:0000256" key="1">
    <source>
        <dbReference type="ARBA" id="ARBA00004196"/>
    </source>
</evidence>
<gene>
    <name evidence="5" type="primary">xylF_2</name>
    <name evidence="5" type="ORF">Aco03nite_059700</name>
</gene>
<evidence type="ECO:0000313" key="6">
    <source>
        <dbReference type="Proteomes" id="UP000612282"/>
    </source>
</evidence>
<dbReference type="InterPro" id="IPR028082">
    <property type="entry name" value="Peripla_BP_I"/>
</dbReference>
<dbReference type="NCBIfam" id="NF040907">
    <property type="entry name" value="ChvE"/>
    <property type="match status" value="1"/>
</dbReference>
<dbReference type="InterPro" id="IPR049784">
    <property type="entry name" value="ChvE-like"/>
</dbReference>
<comment type="caution">
    <text evidence="5">The sequence shown here is derived from an EMBL/GenBank/DDBJ whole genome shotgun (WGS) entry which is preliminary data.</text>
</comment>
<feature type="region of interest" description="Disordered" evidence="3">
    <location>
        <begin position="38"/>
        <end position="57"/>
    </location>
</feature>
<dbReference type="EMBL" id="BOMG01000073">
    <property type="protein sequence ID" value="GID57566.1"/>
    <property type="molecule type" value="Genomic_DNA"/>
</dbReference>
<dbReference type="PANTHER" id="PTHR30036:SF1">
    <property type="entry name" value="D-XYLOSE-BINDING PERIPLASMIC PROTEIN"/>
    <property type="match status" value="1"/>
</dbReference>
<dbReference type="SUPFAM" id="SSF53822">
    <property type="entry name" value="Periplasmic binding protein-like I"/>
    <property type="match status" value="1"/>
</dbReference>
<evidence type="ECO:0000313" key="5">
    <source>
        <dbReference type="EMBL" id="GID57566.1"/>
    </source>
</evidence>
<dbReference type="InterPro" id="IPR050555">
    <property type="entry name" value="Bact_Solute-Bind_Prot2"/>
</dbReference>
<evidence type="ECO:0000256" key="3">
    <source>
        <dbReference type="SAM" id="MobiDB-lite"/>
    </source>
</evidence>
<evidence type="ECO:0000259" key="4">
    <source>
        <dbReference type="Pfam" id="PF13407"/>
    </source>
</evidence>
<feature type="domain" description="Periplasmic binding protein" evidence="4">
    <location>
        <begin position="58"/>
        <end position="339"/>
    </location>
</feature>
<sequence>MARTPRARLKGDAEVSKKFRVLASVALAASLAATSACSSTRDAEESTSGSSGSGGGLVGIAMPTRSLERWNNDGAHLDDLLKKAGYTTSLQFADNKVDQQITQIENMINQNAKVLVVASIDGTALSPVLEKAANAKIKVIAYDRLINGTPNVDYYATFDNYLVGKLQGEFIEEKLGLKDGKGPFNLEPFAGSSDDNNAKFFFNGAWDVLKPYVESGKLVIPSGKKIAGEEDWKTVSITGWKSETAQAEMDNRLNSFYTGGKKVNVVLSPNDSLALGIAQSLDSKGYKPGADYPILTGQDADLANVKNIQADKQSMTVWKDTRTLGDQVAKMIDAIVKGTTVEVNDEKTYNNGNKVVPSYLLPPVVVVKDDIKAKLVDSGFYTADKLGL</sequence>
<protein>
    <submittedName>
        <fullName evidence="5">Sugar ABC transporter substrate-binding protein</fullName>
    </submittedName>
</protein>
<keyword evidence="2" id="KW-0732">Signal</keyword>
<feature type="compositionally biased region" description="Low complexity" evidence="3">
    <location>
        <begin position="38"/>
        <end position="50"/>
    </location>
</feature>
<accession>A0ABQ3XGD9</accession>
<dbReference type="Pfam" id="PF13407">
    <property type="entry name" value="Peripla_BP_4"/>
    <property type="match status" value="1"/>
</dbReference>
<name>A0ABQ3XGD9_9ACTN</name>
<dbReference type="CDD" id="cd19994">
    <property type="entry name" value="PBP1_ChvE"/>
    <property type="match status" value="1"/>
</dbReference>
<dbReference type="Gene3D" id="3.40.50.2300">
    <property type="match status" value="2"/>
</dbReference>